<sequence length="351" mass="38129">MSRFPNLAAFTLVFGLASAPVLAESYGLGREATPDEVAAWDIDVRPDGLGLPEGSGTVSDGEEIYMERCAVCHGDFGEAVGRWPVLAGGQDTLTSARPVKTIGSYWPYLSTVWDYVHRAMPFGDAQSLSNDETYALTAYLMYLNDLVDEDFELTKENFTEIRLPNEENFYPDDRLESAVWKNRTPCMTNCKPEVKITARAAVIDVTPDDPTAAHPTGEGTETKAETAEPATEAATEVASAPAVDPALVEKGEKVFKKCKACHAVGEGAKHKIGPHLNDVFGRTAGTADGFKKYSKDMVKAGEEGLVWTEETMAAFLAKPKAMIKRTKMAFAGLKKEDDLNAVIAYLKAMPE</sequence>
<dbReference type="EMBL" id="CP102480">
    <property type="protein sequence ID" value="UUX51539.1"/>
    <property type="molecule type" value="Genomic_DNA"/>
</dbReference>
<keyword evidence="5 6" id="KW-0408">Iron</keyword>
<gene>
    <name evidence="10" type="ORF">NUH88_07530</name>
</gene>
<keyword evidence="8" id="KW-0732">Signal</keyword>
<evidence type="ECO:0000256" key="7">
    <source>
        <dbReference type="SAM" id="MobiDB-lite"/>
    </source>
</evidence>
<proteinExistence type="predicted"/>
<dbReference type="GO" id="GO:0046872">
    <property type="term" value="F:metal ion binding"/>
    <property type="evidence" value="ECO:0007669"/>
    <property type="project" value="UniProtKB-KW"/>
</dbReference>
<dbReference type="PROSITE" id="PS51007">
    <property type="entry name" value="CYTC"/>
    <property type="match status" value="2"/>
</dbReference>
<dbReference type="InterPro" id="IPR036909">
    <property type="entry name" value="Cyt_c-like_dom_sf"/>
</dbReference>
<evidence type="ECO:0000256" key="1">
    <source>
        <dbReference type="ARBA" id="ARBA00022448"/>
    </source>
</evidence>
<feature type="signal peptide" evidence="8">
    <location>
        <begin position="1"/>
        <end position="23"/>
    </location>
</feature>
<protein>
    <submittedName>
        <fullName evidence="10">C-type cytochrome</fullName>
    </submittedName>
</protein>
<dbReference type="RefSeq" id="WP_257771091.1">
    <property type="nucleotide sequence ID" value="NZ_CP102480.1"/>
</dbReference>
<keyword evidence="2 6" id="KW-0349">Heme</keyword>
<name>A0A9J7AUW3_9PROT</name>
<dbReference type="PANTHER" id="PTHR11961">
    <property type="entry name" value="CYTOCHROME C"/>
    <property type="match status" value="1"/>
</dbReference>
<dbReference type="Pfam" id="PF00034">
    <property type="entry name" value="Cytochrom_C"/>
    <property type="match status" value="2"/>
</dbReference>
<dbReference type="SUPFAM" id="SSF46626">
    <property type="entry name" value="Cytochrome c"/>
    <property type="match status" value="2"/>
</dbReference>
<evidence type="ECO:0000313" key="10">
    <source>
        <dbReference type="EMBL" id="UUX51539.1"/>
    </source>
</evidence>
<dbReference type="PRINTS" id="PR00604">
    <property type="entry name" value="CYTCHRMECIAB"/>
</dbReference>
<dbReference type="Gene3D" id="1.10.760.10">
    <property type="entry name" value="Cytochrome c-like domain"/>
    <property type="match status" value="2"/>
</dbReference>
<feature type="domain" description="Cytochrome c" evidence="9">
    <location>
        <begin position="56"/>
        <end position="144"/>
    </location>
</feature>
<feature type="chain" id="PRO_5039925818" evidence="8">
    <location>
        <begin position="24"/>
        <end position="351"/>
    </location>
</feature>
<dbReference type="KEGG" id="naci:NUH88_07530"/>
<dbReference type="GO" id="GO:0020037">
    <property type="term" value="F:heme binding"/>
    <property type="evidence" value="ECO:0007669"/>
    <property type="project" value="InterPro"/>
</dbReference>
<keyword evidence="1" id="KW-0813">Transport</keyword>
<evidence type="ECO:0000313" key="11">
    <source>
        <dbReference type="Proteomes" id="UP001060336"/>
    </source>
</evidence>
<dbReference type="GO" id="GO:0009055">
    <property type="term" value="F:electron transfer activity"/>
    <property type="evidence" value="ECO:0007669"/>
    <property type="project" value="InterPro"/>
</dbReference>
<evidence type="ECO:0000256" key="2">
    <source>
        <dbReference type="ARBA" id="ARBA00022617"/>
    </source>
</evidence>
<evidence type="ECO:0000256" key="8">
    <source>
        <dbReference type="SAM" id="SignalP"/>
    </source>
</evidence>
<dbReference type="InterPro" id="IPR009056">
    <property type="entry name" value="Cyt_c-like_dom"/>
</dbReference>
<evidence type="ECO:0000256" key="3">
    <source>
        <dbReference type="ARBA" id="ARBA00022723"/>
    </source>
</evidence>
<organism evidence="10 11">
    <name type="scientific">Nisaea acidiphila</name>
    <dbReference type="NCBI Taxonomy" id="1862145"/>
    <lineage>
        <taxon>Bacteria</taxon>
        <taxon>Pseudomonadati</taxon>
        <taxon>Pseudomonadota</taxon>
        <taxon>Alphaproteobacteria</taxon>
        <taxon>Rhodospirillales</taxon>
        <taxon>Thalassobaculaceae</taxon>
        <taxon>Nisaea</taxon>
    </lineage>
</organism>
<dbReference type="InterPro" id="IPR002327">
    <property type="entry name" value="Cyt_c_1A/1B"/>
</dbReference>
<keyword evidence="11" id="KW-1185">Reference proteome</keyword>
<feature type="region of interest" description="Disordered" evidence="7">
    <location>
        <begin position="207"/>
        <end position="228"/>
    </location>
</feature>
<reference evidence="10" key="1">
    <citation type="submission" date="2022-08" db="EMBL/GenBank/DDBJ databases">
        <title>Nisaea acidiphila sp. nov., isolated from a marine algal debris and emended description of the genus Nisaea Urios et al. 2008.</title>
        <authorList>
            <person name="Kwon K."/>
        </authorList>
    </citation>
    <scope>NUCLEOTIDE SEQUENCE</scope>
    <source>
        <strain evidence="10">MEBiC11861</strain>
    </source>
</reference>
<evidence type="ECO:0000256" key="6">
    <source>
        <dbReference type="PROSITE-ProRule" id="PRU00433"/>
    </source>
</evidence>
<feature type="domain" description="Cytochrome c" evidence="9">
    <location>
        <begin position="246"/>
        <end position="350"/>
    </location>
</feature>
<evidence type="ECO:0000256" key="5">
    <source>
        <dbReference type="ARBA" id="ARBA00023004"/>
    </source>
</evidence>
<evidence type="ECO:0000259" key="9">
    <source>
        <dbReference type="PROSITE" id="PS51007"/>
    </source>
</evidence>
<keyword evidence="3 6" id="KW-0479">Metal-binding</keyword>
<accession>A0A9J7AUW3</accession>
<dbReference type="AlphaFoldDB" id="A0A9J7AUW3"/>
<dbReference type="Proteomes" id="UP001060336">
    <property type="component" value="Chromosome"/>
</dbReference>
<evidence type="ECO:0000256" key="4">
    <source>
        <dbReference type="ARBA" id="ARBA00022982"/>
    </source>
</evidence>
<keyword evidence="4" id="KW-0249">Electron transport</keyword>